<dbReference type="RefSeq" id="WP_195001039.1">
    <property type="nucleotide sequence ID" value="NZ_JADLQN010000001.1"/>
</dbReference>
<accession>A0ABS0D704</accession>
<dbReference type="EMBL" id="JADLQN010000001">
    <property type="protein sequence ID" value="MBF6354250.1"/>
    <property type="molecule type" value="Genomic_DNA"/>
</dbReference>
<comment type="caution">
    <text evidence="2">The sequence shown here is derived from an EMBL/GenBank/DDBJ whole genome shotgun (WGS) entry which is preliminary data.</text>
</comment>
<dbReference type="Proteomes" id="UP000707731">
    <property type="component" value="Unassembled WGS sequence"/>
</dbReference>
<reference evidence="2 3" key="1">
    <citation type="submission" date="2020-10" db="EMBL/GenBank/DDBJ databases">
        <title>Identification of Nocardia species via Next-generation sequencing and recognition of intraspecies genetic diversity.</title>
        <authorList>
            <person name="Li P."/>
            <person name="Li P."/>
            <person name="Lu B."/>
        </authorList>
    </citation>
    <scope>NUCLEOTIDE SEQUENCE [LARGE SCALE GENOMIC DNA]</scope>
    <source>
        <strain evidence="2 3">BJ06-0143</strain>
    </source>
</reference>
<dbReference type="Pfam" id="PF10592">
    <property type="entry name" value="AIPR"/>
    <property type="match status" value="1"/>
</dbReference>
<evidence type="ECO:0000313" key="2">
    <source>
        <dbReference type="EMBL" id="MBF6354250.1"/>
    </source>
</evidence>
<feature type="domain" description="Abortive phage infection protein C-terminal" evidence="1">
    <location>
        <begin position="262"/>
        <end position="482"/>
    </location>
</feature>
<evidence type="ECO:0000313" key="3">
    <source>
        <dbReference type="Proteomes" id="UP000707731"/>
    </source>
</evidence>
<name>A0ABS0D704_9NOCA</name>
<protein>
    <submittedName>
        <fullName evidence="2">AIPR family protein</fullName>
    </submittedName>
</protein>
<sequence>MSNETVLIDQYLKAQQDARDAPLPEDVAFELLAAQSVLRDYQLSDEEVELGRVGGGMDGGIDGFYTFMDGILMDEDSDVFQPNFKAADVRRHVELDIWILQAKRETSFTETTFDKWESSLRRLFDLTLSDSELNELYSKELIARARIFTEAWRRLGIRSPRITIHVDYVTKGDRQQVGRPVEVKKQNLESHISTQVNGARVQARLIGSSELWGILSSEPEYDLQLKVANYVPLGEAYSGLVRLSDYYDFLSDDRNELRTNLFDWNVRDYQGEVTVNKGIQATLKSDSDEDFWWFNNGVTILCSEASIGADSTFTLSGVQIVNGMQTSHEIFTALRDKEPSQRDRKRSVAVRIIKTKDEEVRDRVIRATNSQTKVPDASLHATEVIHRQIESHFKNSGWFYDRRKNFYKNSGKPGDRIISIGGLGQAVTAIGLSRPNDARARPTTLLNNPADYREIFNEDVDLNIYLWLAAAQRLVDTMLTREVDPYTKTNLRFYVSCYLVTQKFGARIYNPKQLRKLAQTPFSTDSTSVFTAAQEIEKIAMEMGEDDDADWSLDRIAKSKPFAESVIDAALTATSNIYSDGQR</sequence>
<proteinExistence type="predicted"/>
<gene>
    <name evidence="2" type="ORF">IU449_06800</name>
</gene>
<organism evidence="2 3">
    <name type="scientific">Nocardia higoensis</name>
    <dbReference type="NCBI Taxonomy" id="228599"/>
    <lineage>
        <taxon>Bacteria</taxon>
        <taxon>Bacillati</taxon>
        <taxon>Actinomycetota</taxon>
        <taxon>Actinomycetes</taxon>
        <taxon>Mycobacteriales</taxon>
        <taxon>Nocardiaceae</taxon>
        <taxon>Nocardia</taxon>
    </lineage>
</organism>
<evidence type="ECO:0000259" key="1">
    <source>
        <dbReference type="Pfam" id="PF10592"/>
    </source>
</evidence>
<keyword evidence="3" id="KW-1185">Reference proteome</keyword>
<dbReference type="InterPro" id="IPR018891">
    <property type="entry name" value="AIPR_C"/>
</dbReference>